<evidence type="ECO:0000313" key="2">
    <source>
        <dbReference type="EMBL" id="TRM61058.1"/>
    </source>
</evidence>
<dbReference type="EMBL" id="VDMD01000018">
    <property type="protein sequence ID" value="TRM61058.1"/>
    <property type="molecule type" value="Genomic_DNA"/>
</dbReference>
<dbReference type="Proteomes" id="UP000320762">
    <property type="component" value="Unassembled WGS sequence"/>
</dbReference>
<accession>A0A550C8C3</accession>
<dbReference type="STRING" id="97359.A0A550C8C3"/>
<gene>
    <name evidence="2" type="ORF">BD626DRAFT_434745</name>
</gene>
<evidence type="ECO:0008006" key="4">
    <source>
        <dbReference type="Google" id="ProtNLM"/>
    </source>
</evidence>
<evidence type="ECO:0000256" key="1">
    <source>
        <dbReference type="SAM" id="MobiDB-lite"/>
    </source>
</evidence>
<reference evidence="2 3" key="1">
    <citation type="journal article" date="2019" name="New Phytol.">
        <title>Comparative genomics reveals unique wood-decay strategies and fruiting body development in the Schizophyllaceae.</title>
        <authorList>
            <person name="Almasi E."/>
            <person name="Sahu N."/>
            <person name="Krizsan K."/>
            <person name="Balint B."/>
            <person name="Kovacs G.M."/>
            <person name="Kiss B."/>
            <person name="Cseklye J."/>
            <person name="Drula E."/>
            <person name="Henrissat B."/>
            <person name="Nagy I."/>
            <person name="Chovatia M."/>
            <person name="Adam C."/>
            <person name="LaButti K."/>
            <person name="Lipzen A."/>
            <person name="Riley R."/>
            <person name="Grigoriev I.V."/>
            <person name="Nagy L.G."/>
        </authorList>
    </citation>
    <scope>NUCLEOTIDE SEQUENCE [LARGE SCALE GENOMIC DNA]</scope>
    <source>
        <strain evidence="2 3">NL-1724</strain>
    </source>
</reference>
<name>A0A550C8C3_9AGAR</name>
<sequence length="535" mass="59421">MGPLSELPAELLIEVLNFCALNDPSSPPTLATINTTFRTIVQGTPSLWCHIELRDDTNAIAKLQHKAALWLRKSQPLPFEVDLDIEQSTDNILPLLLPIIPHMHRCQRCSIKGRRKEDNTFDCTGPVVTRIGKLVLAMRGGLVDEDEDDSLLSDATLPLRTFYKSEFTDADAVSMYVRILDLPYLLSHLPISHLSAPGDAFAGIEALTLGTAWHMPGCLAPAHVLQLLRHFTRLRSFVFLGRIDPEIVHAPAADIPFVRLPRLTYLRLSNICSTRLLVAHLAAPALQDCVLESLNIDTDHTGGAELFAADYAAHKDEAADEEGAQIPDDPSQSPWSDWSTGRGLRALWANEPFGALRILEMDYADMRSRDFWFMFSRLDRLETFKLVASDMSDRVFRWLGPRNGSDSTAEDDAGDGDTIEGDVKLPEEPAHAIFLPSLQTLNLIRCNRLSADVILDVLVGRMMHCRHLQLDNSRDAPLESWRTAPRTLADIDIAEIASFDPVLDGARLRSRLTAAGFLLGDGPGRVRVMCSDWGQ</sequence>
<organism evidence="2 3">
    <name type="scientific">Schizophyllum amplum</name>
    <dbReference type="NCBI Taxonomy" id="97359"/>
    <lineage>
        <taxon>Eukaryota</taxon>
        <taxon>Fungi</taxon>
        <taxon>Dikarya</taxon>
        <taxon>Basidiomycota</taxon>
        <taxon>Agaricomycotina</taxon>
        <taxon>Agaricomycetes</taxon>
        <taxon>Agaricomycetidae</taxon>
        <taxon>Agaricales</taxon>
        <taxon>Schizophyllaceae</taxon>
        <taxon>Schizophyllum</taxon>
    </lineage>
</organism>
<evidence type="ECO:0000313" key="3">
    <source>
        <dbReference type="Proteomes" id="UP000320762"/>
    </source>
</evidence>
<dbReference type="OrthoDB" id="3359674at2759"/>
<dbReference type="AlphaFoldDB" id="A0A550C8C3"/>
<comment type="caution">
    <text evidence="2">The sequence shown here is derived from an EMBL/GenBank/DDBJ whole genome shotgun (WGS) entry which is preliminary data.</text>
</comment>
<feature type="compositionally biased region" description="Low complexity" evidence="1">
    <location>
        <begin position="327"/>
        <end position="338"/>
    </location>
</feature>
<feature type="region of interest" description="Disordered" evidence="1">
    <location>
        <begin position="318"/>
        <end position="338"/>
    </location>
</feature>
<protein>
    <recommendedName>
        <fullName evidence="4">F-box domain-containing protein</fullName>
    </recommendedName>
</protein>
<keyword evidence="3" id="KW-1185">Reference proteome</keyword>
<proteinExistence type="predicted"/>